<feature type="active site" evidence="16">
    <location>
        <position position="295"/>
    </location>
</feature>
<evidence type="ECO:0000256" key="11">
    <source>
        <dbReference type="ARBA" id="ARBA00022984"/>
    </source>
</evidence>
<evidence type="ECO:0000256" key="16">
    <source>
        <dbReference type="HAMAP-Rule" id="MF_00037"/>
    </source>
</evidence>
<keyword evidence="8 16" id="KW-0274">FAD</keyword>
<evidence type="ECO:0000256" key="7">
    <source>
        <dbReference type="ARBA" id="ARBA00022630"/>
    </source>
</evidence>
<dbReference type="InterPro" id="IPR036318">
    <property type="entry name" value="FAD-bd_PCMH-like_sf"/>
</dbReference>
<dbReference type="GO" id="GO:0071555">
    <property type="term" value="P:cell wall organization"/>
    <property type="evidence" value="ECO:0007669"/>
    <property type="project" value="UniProtKB-KW"/>
</dbReference>
<keyword evidence="7 16" id="KW-0285">Flavoprotein</keyword>
<comment type="catalytic activity">
    <reaction evidence="15 16">
        <text>UDP-N-acetyl-alpha-D-muramate + NADP(+) = UDP-N-acetyl-3-O-(1-carboxyvinyl)-alpha-D-glucosamine + NADPH + H(+)</text>
        <dbReference type="Rhea" id="RHEA:12248"/>
        <dbReference type="ChEBI" id="CHEBI:15378"/>
        <dbReference type="ChEBI" id="CHEBI:57783"/>
        <dbReference type="ChEBI" id="CHEBI:58349"/>
        <dbReference type="ChEBI" id="CHEBI:68483"/>
        <dbReference type="ChEBI" id="CHEBI:70757"/>
        <dbReference type="EC" id="1.3.1.98"/>
    </reaction>
</comment>
<evidence type="ECO:0000256" key="5">
    <source>
        <dbReference type="ARBA" id="ARBA00022490"/>
    </source>
</evidence>
<gene>
    <name evidence="16" type="primary">murB</name>
    <name evidence="17" type="ORF">COI65_12055</name>
</gene>
<dbReference type="Proteomes" id="UP000222503">
    <property type="component" value="Unassembled WGS sequence"/>
</dbReference>
<evidence type="ECO:0000256" key="10">
    <source>
        <dbReference type="ARBA" id="ARBA00022960"/>
    </source>
</evidence>
<dbReference type="InterPro" id="IPR016166">
    <property type="entry name" value="FAD-bd_PCMH"/>
</dbReference>
<dbReference type="InterPro" id="IPR016169">
    <property type="entry name" value="FAD-bd_PCMH_sub2"/>
</dbReference>
<feature type="active site" evidence="16">
    <location>
        <position position="174"/>
    </location>
</feature>
<dbReference type="PROSITE" id="PS51387">
    <property type="entry name" value="FAD_PCMH"/>
    <property type="match status" value="1"/>
</dbReference>
<dbReference type="PANTHER" id="PTHR21071:SF5">
    <property type="entry name" value="UDP-N-ACETYLENOLPYRUVOYLGLUCOSAMINE REDUCTASE"/>
    <property type="match status" value="1"/>
</dbReference>
<keyword evidence="5 16" id="KW-0963">Cytoplasm</keyword>
<keyword evidence="13 16" id="KW-0131">Cell cycle</keyword>
<dbReference type="GO" id="GO:0071949">
    <property type="term" value="F:FAD binding"/>
    <property type="evidence" value="ECO:0007669"/>
    <property type="project" value="InterPro"/>
</dbReference>
<dbReference type="GO" id="GO:0009252">
    <property type="term" value="P:peptidoglycan biosynthetic process"/>
    <property type="evidence" value="ECO:0007669"/>
    <property type="project" value="UniProtKB-UniRule"/>
</dbReference>
<comment type="pathway">
    <text evidence="4 16">Cell wall biogenesis; peptidoglycan biosynthesis.</text>
</comment>
<keyword evidence="10 16" id="KW-0133">Cell shape</keyword>
<name>A0A2B5K8D9_9BACI</name>
<comment type="similarity">
    <text evidence="16">Belongs to the MurB family.</text>
</comment>
<dbReference type="EC" id="1.3.1.98" evidence="16"/>
<evidence type="ECO:0000256" key="6">
    <source>
        <dbReference type="ARBA" id="ARBA00022618"/>
    </source>
</evidence>
<dbReference type="GO" id="GO:0008360">
    <property type="term" value="P:regulation of cell shape"/>
    <property type="evidence" value="ECO:0007669"/>
    <property type="project" value="UniProtKB-KW"/>
</dbReference>
<evidence type="ECO:0000256" key="15">
    <source>
        <dbReference type="ARBA" id="ARBA00048914"/>
    </source>
</evidence>
<feature type="active site" description="Proton donor" evidence="16">
    <location>
        <position position="225"/>
    </location>
</feature>
<dbReference type="GO" id="GO:0005829">
    <property type="term" value="C:cytosol"/>
    <property type="evidence" value="ECO:0007669"/>
    <property type="project" value="TreeGrafter"/>
</dbReference>
<dbReference type="Gene3D" id="3.30.43.10">
    <property type="entry name" value="Uridine Diphospho-n-acetylenolpyruvylglucosamine Reductase, domain 2"/>
    <property type="match status" value="1"/>
</dbReference>
<dbReference type="NCBIfam" id="TIGR00179">
    <property type="entry name" value="murB"/>
    <property type="match status" value="1"/>
</dbReference>
<dbReference type="InterPro" id="IPR006094">
    <property type="entry name" value="Oxid_FAD_bind_N"/>
</dbReference>
<keyword evidence="11 16" id="KW-0573">Peptidoglycan synthesis</keyword>
<evidence type="ECO:0000313" key="17">
    <source>
        <dbReference type="EMBL" id="PHG62426.1"/>
    </source>
</evidence>
<dbReference type="SUPFAM" id="SSF56176">
    <property type="entry name" value="FAD-binding/transporter-associated domain-like"/>
    <property type="match status" value="1"/>
</dbReference>
<evidence type="ECO:0000256" key="4">
    <source>
        <dbReference type="ARBA" id="ARBA00004752"/>
    </source>
</evidence>
<dbReference type="Pfam" id="PF02873">
    <property type="entry name" value="MurB_C"/>
    <property type="match status" value="1"/>
</dbReference>
<protein>
    <recommendedName>
        <fullName evidence="16">UDP-N-acetylenolpyruvoylglucosamine reductase</fullName>
        <ecNumber evidence="16">1.3.1.98</ecNumber>
    </recommendedName>
    <alternativeName>
        <fullName evidence="16">UDP-N-acetylmuramate dehydrogenase</fullName>
    </alternativeName>
</protein>
<comment type="subcellular location">
    <subcellularLocation>
        <location evidence="3 16">Cytoplasm</location>
    </subcellularLocation>
</comment>
<organism evidence="17 18">
    <name type="scientific">Bacillus wiedmannii</name>
    <dbReference type="NCBI Taxonomy" id="1890302"/>
    <lineage>
        <taxon>Bacteria</taxon>
        <taxon>Bacillati</taxon>
        <taxon>Bacillota</taxon>
        <taxon>Bacilli</taxon>
        <taxon>Bacillales</taxon>
        <taxon>Bacillaceae</taxon>
        <taxon>Bacillus</taxon>
        <taxon>Bacillus cereus group</taxon>
    </lineage>
</organism>
<dbReference type="SUPFAM" id="SSF56194">
    <property type="entry name" value="Uridine diphospho-N-Acetylenolpyruvylglucosamine reductase, MurB, C-terminal domain"/>
    <property type="match status" value="1"/>
</dbReference>
<dbReference type="Pfam" id="PF01565">
    <property type="entry name" value="FAD_binding_4"/>
    <property type="match status" value="1"/>
</dbReference>
<dbReference type="GO" id="GO:0008762">
    <property type="term" value="F:UDP-N-acetylmuramate dehydrogenase activity"/>
    <property type="evidence" value="ECO:0007669"/>
    <property type="project" value="UniProtKB-UniRule"/>
</dbReference>
<dbReference type="AlphaFoldDB" id="A0A2B5K8D9"/>
<keyword evidence="14 16" id="KW-0961">Cell wall biogenesis/degradation</keyword>
<keyword evidence="9 16" id="KW-0521">NADP</keyword>
<dbReference type="InterPro" id="IPR011601">
    <property type="entry name" value="MurB_C"/>
</dbReference>
<dbReference type="InterPro" id="IPR003170">
    <property type="entry name" value="MurB"/>
</dbReference>
<dbReference type="Gene3D" id="3.30.465.10">
    <property type="match status" value="1"/>
</dbReference>
<dbReference type="GO" id="GO:0051301">
    <property type="term" value="P:cell division"/>
    <property type="evidence" value="ECO:0007669"/>
    <property type="project" value="UniProtKB-KW"/>
</dbReference>
<evidence type="ECO:0000256" key="3">
    <source>
        <dbReference type="ARBA" id="ARBA00004496"/>
    </source>
</evidence>
<dbReference type="EMBL" id="NUUQ01000015">
    <property type="protein sequence ID" value="PHG62426.1"/>
    <property type="molecule type" value="Genomic_DNA"/>
</dbReference>
<keyword evidence="6 16" id="KW-0132">Cell division</keyword>
<dbReference type="InterPro" id="IPR016167">
    <property type="entry name" value="FAD-bd_PCMH_sub1"/>
</dbReference>
<comment type="caution">
    <text evidence="17">The sequence shown here is derived from an EMBL/GenBank/DDBJ whole genome shotgun (WGS) entry which is preliminary data.</text>
</comment>
<evidence type="ECO:0000256" key="12">
    <source>
        <dbReference type="ARBA" id="ARBA00023002"/>
    </source>
</evidence>
<evidence type="ECO:0000256" key="14">
    <source>
        <dbReference type="ARBA" id="ARBA00023316"/>
    </source>
</evidence>
<comment type="function">
    <text evidence="2 16">Cell wall formation.</text>
</comment>
<evidence type="ECO:0000256" key="2">
    <source>
        <dbReference type="ARBA" id="ARBA00003921"/>
    </source>
</evidence>
<reference evidence="17 18" key="1">
    <citation type="submission" date="2017-09" db="EMBL/GenBank/DDBJ databases">
        <title>Large-scale bioinformatics analysis of Bacillus genomes uncovers conserved roles of natural products in bacterial physiology.</title>
        <authorList>
            <consortium name="Agbiome Team Llc"/>
            <person name="Bleich R.M."/>
            <person name="Grubbs K.J."/>
            <person name="Santa Maria K.C."/>
            <person name="Allen S.E."/>
            <person name="Farag S."/>
            <person name="Shank E.A."/>
            <person name="Bowers A."/>
        </authorList>
    </citation>
    <scope>NUCLEOTIDE SEQUENCE [LARGE SCALE GENOMIC DNA]</scope>
    <source>
        <strain evidence="17 18">AFS029838</strain>
    </source>
</reference>
<keyword evidence="12 16" id="KW-0560">Oxidoreductase</keyword>
<comment type="cofactor">
    <cofactor evidence="1 16">
        <name>FAD</name>
        <dbReference type="ChEBI" id="CHEBI:57692"/>
    </cofactor>
</comment>
<dbReference type="InterPro" id="IPR036635">
    <property type="entry name" value="MurB_C_sf"/>
</dbReference>
<dbReference type="RefSeq" id="WP_098115138.1">
    <property type="nucleotide sequence ID" value="NZ_NUBN01000006.1"/>
</dbReference>
<accession>A0A2B5K8D9</accession>
<evidence type="ECO:0000256" key="1">
    <source>
        <dbReference type="ARBA" id="ARBA00001974"/>
    </source>
</evidence>
<evidence type="ECO:0000256" key="13">
    <source>
        <dbReference type="ARBA" id="ARBA00023306"/>
    </source>
</evidence>
<evidence type="ECO:0000256" key="9">
    <source>
        <dbReference type="ARBA" id="ARBA00022857"/>
    </source>
</evidence>
<dbReference type="HAMAP" id="MF_00037">
    <property type="entry name" value="MurB"/>
    <property type="match status" value="1"/>
</dbReference>
<evidence type="ECO:0000256" key="8">
    <source>
        <dbReference type="ARBA" id="ARBA00022827"/>
    </source>
</evidence>
<dbReference type="UniPathway" id="UPA00219"/>
<dbReference type="Gene3D" id="3.90.78.10">
    <property type="entry name" value="UDP-N-acetylenolpyruvoylglucosamine reductase, C-terminal domain"/>
    <property type="match status" value="1"/>
</dbReference>
<dbReference type="PANTHER" id="PTHR21071">
    <property type="entry name" value="UDP-N-ACETYLENOLPYRUVOYLGLUCOSAMINE REDUCTASE"/>
    <property type="match status" value="1"/>
</dbReference>
<evidence type="ECO:0000313" key="18">
    <source>
        <dbReference type="Proteomes" id="UP000222503"/>
    </source>
</evidence>
<sequence>MEQLVNELIEANVGRVLVNEALARYTTMKIGGPADILIVPKHVASIEKTLQLVKKYKIKWTVIGRGSNLLVSDLGIEGVVIRLGEGLDHLEVEKHRVRVGGGYPLIKLSTLLSRQGLSGLEFASGIPGSVGGAVYMNAGAHKSDISNILSKALILFENGTIDWLTHEEMEFSYRTSVLQTKRPGIVLEAEFQLQVGEREGIVSVMQKNKDYRRETQPWNHPCAGSIFRNPIPYFAGDLIEKAGLRGYQIGGAQISEMHGNFIINTGGASAQDVLSLIALIKQTIEDKFGVEMHTEVEIIGR</sequence>
<proteinExistence type="inferred from homology"/>
<dbReference type="NCBIfam" id="NF010480">
    <property type="entry name" value="PRK13905.1"/>
    <property type="match status" value="1"/>
</dbReference>